<dbReference type="GO" id="GO:0006826">
    <property type="term" value="P:iron ion transport"/>
    <property type="evidence" value="ECO:0007669"/>
    <property type="project" value="TreeGrafter"/>
</dbReference>
<dbReference type="GO" id="GO:0015677">
    <property type="term" value="P:copper ion import"/>
    <property type="evidence" value="ECO:0007669"/>
    <property type="project" value="TreeGrafter"/>
</dbReference>
<evidence type="ECO:0000256" key="1">
    <source>
        <dbReference type="ARBA" id="ARBA00004141"/>
    </source>
</evidence>
<dbReference type="GO" id="GO:0006879">
    <property type="term" value="P:intracellular iron ion homeostasis"/>
    <property type="evidence" value="ECO:0007669"/>
    <property type="project" value="TreeGrafter"/>
</dbReference>
<dbReference type="InterPro" id="IPR013130">
    <property type="entry name" value="Fe3_Rdtase_TM_dom"/>
</dbReference>
<dbReference type="InterPro" id="IPR051410">
    <property type="entry name" value="Ferric/Cupric_Reductase"/>
</dbReference>
<dbReference type="GO" id="GO:0005886">
    <property type="term" value="C:plasma membrane"/>
    <property type="evidence" value="ECO:0007669"/>
    <property type="project" value="TreeGrafter"/>
</dbReference>
<dbReference type="AlphaFoldDB" id="A0A9W8WZ70"/>
<evidence type="ECO:0000256" key="2">
    <source>
        <dbReference type="ARBA" id="ARBA00006278"/>
    </source>
</evidence>
<keyword evidence="3" id="KW-0813">Transport</keyword>
<feature type="domain" description="FAD-binding FR-type" evidence="11">
    <location>
        <begin position="267"/>
        <end position="378"/>
    </location>
</feature>
<feature type="transmembrane region" description="Helical" evidence="10">
    <location>
        <begin position="206"/>
        <end position="226"/>
    </location>
</feature>
<evidence type="ECO:0000256" key="4">
    <source>
        <dbReference type="ARBA" id="ARBA00022692"/>
    </source>
</evidence>
<dbReference type="Pfam" id="PF08022">
    <property type="entry name" value="FAD_binding_8"/>
    <property type="match status" value="1"/>
</dbReference>
<comment type="similarity">
    <text evidence="2">Belongs to the ferric reductase (FRE) family.</text>
</comment>
<dbReference type="Proteomes" id="UP001140562">
    <property type="component" value="Unassembled WGS sequence"/>
</dbReference>
<dbReference type="PANTHER" id="PTHR32361:SF3">
    <property type="entry name" value="REDUCTASE, PUTATIVE (AFU_ORTHOLOGUE AFUA_6G13750)-RELATED"/>
    <property type="match status" value="1"/>
</dbReference>
<keyword evidence="5" id="KW-0249">Electron transport</keyword>
<comment type="caution">
    <text evidence="12">The sequence shown here is derived from an EMBL/GenBank/DDBJ whole genome shotgun (WGS) entry which is preliminary data.</text>
</comment>
<dbReference type="OrthoDB" id="167398at2759"/>
<dbReference type="InterPro" id="IPR013121">
    <property type="entry name" value="Fe_red_NAD-bd_6"/>
</dbReference>
<name>A0A9W8WZ70_9PLEO</name>
<evidence type="ECO:0000256" key="6">
    <source>
        <dbReference type="ARBA" id="ARBA00022989"/>
    </source>
</evidence>
<dbReference type="PANTHER" id="PTHR32361">
    <property type="entry name" value="FERRIC/CUPRIC REDUCTASE TRANSMEMBRANE COMPONENT"/>
    <property type="match status" value="1"/>
</dbReference>
<evidence type="ECO:0000256" key="9">
    <source>
        <dbReference type="ARBA" id="ARBA00023136"/>
    </source>
</evidence>
<evidence type="ECO:0000256" key="5">
    <source>
        <dbReference type="ARBA" id="ARBA00022982"/>
    </source>
</evidence>
<reference evidence="12" key="1">
    <citation type="submission" date="2022-10" db="EMBL/GenBank/DDBJ databases">
        <title>Tapping the CABI collections for fungal endophytes: first genome assemblies for Collariella, Neodidymelliopsis, Ascochyta clinopodiicola, Didymella pomorum, Didymosphaeria variabile, Neocosmospora piperis and Neocucurbitaria cava.</title>
        <authorList>
            <person name="Hill R."/>
        </authorList>
    </citation>
    <scope>NUCLEOTIDE SEQUENCE</scope>
    <source>
        <strain evidence="12">IMI 360193</strain>
    </source>
</reference>
<keyword evidence="9 10" id="KW-0472">Membrane</keyword>
<organism evidence="12 13">
    <name type="scientific">Didymella glomerata</name>
    <dbReference type="NCBI Taxonomy" id="749621"/>
    <lineage>
        <taxon>Eukaryota</taxon>
        <taxon>Fungi</taxon>
        <taxon>Dikarya</taxon>
        <taxon>Ascomycota</taxon>
        <taxon>Pezizomycotina</taxon>
        <taxon>Dothideomycetes</taxon>
        <taxon>Pleosporomycetidae</taxon>
        <taxon>Pleosporales</taxon>
        <taxon>Pleosporineae</taxon>
        <taxon>Didymellaceae</taxon>
        <taxon>Didymella</taxon>
    </lineage>
</organism>
<dbReference type="SFLD" id="SFLDG01168">
    <property type="entry name" value="Ferric_reductase_subgroup_(FRE"/>
    <property type="match status" value="1"/>
</dbReference>
<evidence type="ECO:0000313" key="12">
    <source>
        <dbReference type="EMBL" id="KAJ4336964.1"/>
    </source>
</evidence>
<comment type="subcellular location">
    <subcellularLocation>
        <location evidence="1">Membrane</location>
        <topology evidence="1">Multi-pass membrane protein</topology>
    </subcellularLocation>
</comment>
<evidence type="ECO:0000256" key="8">
    <source>
        <dbReference type="ARBA" id="ARBA00023065"/>
    </source>
</evidence>
<feature type="transmembrane region" description="Helical" evidence="10">
    <location>
        <begin position="95"/>
        <end position="116"/>
    </location>
</feature>
<protein>
    <recommendedName>
        <fullName evidence="11">FAD-binding FR-type domain-containing protein</fullName>
    </recommendedName>
</protein>
<sequence length="606" mass="68885">MVFARLLRPNKRHGDDARQSFYYRLVRSVSAAIRRYLAPECLRVLKHTTRLQVLILAILCTYLVAFSLIGITYKTWRTPIKDSNLFNTRSGIGGFADRIGAFAFALTPLTIALCARDSVLSILTSIPYQSFNFLHRWTGRIILVQSFVHCIIWTIVEGYLYQPQPKVYVTWIKQEYMIWGIVAQSFIFFLFVFSLRPVIRWTGYEFFRKSHFVVAILYIGACWGHWKQLSCWMVASFAIMGFDLVARTVRTCLIHIGYKSGSSGFGFRSIPARMEVLEDPTGTIIRMTFAYEMRPWEVGQHFYLTFPALSIWQSHPFTPASNPTTTSPVQTHTYTIRACNGETRKLAELAKAAMHRYPVGDDTTTVILQGPYGGSIVNQETSNVLAVSGGTGITYTLPVIKAALAPTSHVRNIELNWTIRHLENLAWIGPELAHLKSQLGQMHPLTNCSRDDDQLEKVPIVSVEARKRFRIRVFVTRPEARMLARRPPPPRPLRSDEEFKKYDFEDKLSIVSSTSSFYSEELEDLVGDCPGFSITYLDNTRPDVKSLVDTFMDETIEQGRTQVIGSGPPDLGTQIRAAVAARNVPSQVWRGDEKCDIECVWDDRMG</sequence>
<dbReference type="GO" id="GO:0000293">
    <property type="term" value="F:ferric-chelate reductase activity"/>
    <property type="evidence" value="ECO:0007669"/>
    <property type="project" value="UniProtKB-ARBA"/>
</dbReference>
<dbReference type="InterPro" id="IPR013112">
    <property type="entry name" value="FAD-bd_8"/>
</dbReference>
<dbReference type="Pfam" id="PF08030">
    <property type="entry name" value="NAD_binding_6"/>
    <property type="match status" value="1"/>
</dbReference>
<keyword evidence="13" id="KW-1185">Reference proteome</keyword>
<feature type="transmembrane region" description="Helical" evidence="10">
    <location>
        <begin position="137"/>
        <end position="156"/>
    </location>
</feature>
<keyword evidence="7" id="KW-0560">Oxidoreductase</keyword>
<dbReference type="SFLD" id="SFLDS00052">
    <property type="entry name" value="Ferric_Reductase_Domain"/>
    <property type="match status" value="1"/>
</dbReference>
<feature type="transmembrane region" description="Helical" evidence="10">
    <location>
        <begin position="176"/>
        <end position="194"/>
    </location>
</feature>
<keyword evidence="4 10" id="KW-0812">Transmembrane</keyword>
<dbReference type="Pfam" id="PF01794">
    <property type="entry name" value="Ferric_reduct"/>
    <property type="match status" value="1"/>
</dbReference>
<feature type="transmembrane region" description="Helical" evidence="10">
    <location>
        <begin position="53"/>
        <end position="75"/>
    </location>
</feature>
<keyword evidence="8" id="KW-0406">Ion transport</keyword>
<proteinExistence type="inferred from homology"/>
<evidence type="ECO:0000313" key="13">
    <source>
        <dbReference type="Proteomes" id="UP001140562"/>
    </source>
</evidence>
<evidence type="ECO:0000256" key="10">
    <source>
        <dbReference type="SAM" id="Phobius"/>
    </source>
</evidence>
<dbReference type="InterPro" id="IPR039261">
    <property type="entry name" value="FNR_nucleotide-bd"/>
</dbReference>
<gene>
    <name evidence="12" type="ORF">N0V87_004983</name>
</gene>
<dbReference type="Gene3D" id="3.40.50.80">
    <property type="entry name" value="Nucleotide-binding domain of ferredoxin-NADP reductase (FNR) module"/>
    <property type="match status" value="1"/>
</dbReference>
<evidence type="ECO:0000256" key="7">
    <source>
        <dbReference type="ARBA" id="ARBA00023002"/>
    </source>
</evidence>
<keyword evidence="6 10" id="KW-1133">Transmembrane helix</keyword>
<dbReference type="PROSITE" id="PS51384">
    <property type="entry name" value="FAD_FR"/>
    <property type="match status" value="1"/>
</dbReference>
<dbReference type="InterPro" id="IPR017927">
    <property type="entry name" value="FAD-bd_FR_type"/>
</dbReference>
<dbReference type="SUPFAM" id="SSF52343">
    <property type="entry name" value="Ferredoxin reductase-like, C-terminal NADP-linked domain"/>
    <property type="match status" value="1"/>
</dbReference>
<evidence type="ECO:0000259" key="11">
    <source>
        <dbReference type="PROSITE" id="PS51384"/>
    </source>
</evidence>
<accession>A0A9W8WZ70</accession>
<dbReference type="EMBL" id="JAPEUV010000043">
    <property type="protein sequence ID" value="KAJ4336964.1"/>
    <property type="molecule type" value="Genomic_DNA"/>
</dbReference>
<dbReference type="CDD" id="cd06186">
    <property type="entry name" value="NOX_Duox_like_FAD_NADP"/>
    <property type="match status" value="1"/>
</dbReference>
<evidence type="ECO:0000256" key="3">
    <source>
        <dbReference type="ARBA" id="ARBA00022448"/>
    </source>
</evidence>